<dbReference type="AlphaFoldDB" id="A0A9W8E7Q7"/>
<protein>
    <submittedName>
        <fullName evidence="3">Restriction of telomere capping protein 5</fullName>
    </submittedName>
</protein>
<feature type="compositionally biased region" description="Low complexity" evidence="1">
    <location>
        <begin position="1"/>
        <end position="10"/>
    </location>
</feature>
<feature type="compositionally biased region" description="Basic residues" evidence="1">
    <location>
        <begin position="50"/>
        <end position="63"/>
    </location>
</feature>
<dbReference type="InterPro" id="IPR006571">
    <property type="entry name" value="TLDc_dom"/>
</dbReference>
<feature type="region of interest" description="Disordered" evidence="1">
    <location>
        <begin position="1"/>
        <end position="103"/>
    </location>
</feature>
<feature type="region of interest" description="Disordered" evidence="1">
    <location>
        <begin position="985"/>
        <end position="1010"/>
    </location>
</feature>
<sequence>MGQAQSSASAGSGGDTASRPKLQGKSFRQRMQTKLRKPKPSTRGKPTARPMRRKKGRGHHRHSVAPVLTSSAAPKRRGSVGSLATSDGTHSASPSGYSTPSISFNLRKRQGRRSQAIGAPGQFLANQVRQIIGPIDRYALEANWQRVLGHSNAPLTLEKFKMILRQDDLSDEFIVLLFRSLKHIPAVLDPRFLPGYQQAMGQKDGQSASVRGSRRGSLADTPLARSPIGGRSRRPSLDVTANQGHPNVTLASELTESYSMEPLTLSEFLIAYGVYRQYLTKPSLLPSPAVDPWDTTGLLIWKSLMPNVAPLFNRPDEMARFLAELDGQSLPKNTPSFRTMDWCLYLEGCAALLQCIPQCWSEYDDTADPASPAAHNSNLVIRRLWQGLLRLSDPKYTSLEDTLTVPMDLGATFMQRLGEGWLVVVGEYLYHKFFGLAMLPFRLQNSPALPSQSNDEPDRRMSVASVPRGESLNPLKTLLLPTLDTRSGMTTPGVGSTNAPDAFSHHEAHPPMLDDTTLWCLTWSVPAELVFNSGGPGTASNNTGGAVTTPPPAHGLMLGTRSGPTSRRGSMFMTLAAGHTMSPLAADSEGPGTPGLLSPAAVPPASMPGSRRGSTLLSSPFNCGDPLLGTAKPTMTWHRLYLGSEHGYSMVQFQKHVFKYPCPTLLVVKAETTDMRGLAANQLFKDCLNSTPPTAPGQKQSVVFAVYVDQPWKYSRSYWGQTHCAMIACAPVFHRFPTTQKVGTSQAKSKLLYNPAGTDSAGLSPRTPAATLNESGAQASPFTGIRPGASRHRSSSLTSAIPEKYQSVFTPPDQAQYERGPDQRYIYCHPNIGIGVGGLTSISAQTLRSGNLGGKGPGAGGSVTHQLQGLSLQSHSSAESHFTLHIDNHFRKLTWCNDPFRLSHPSRKFDTSSSATASSAATIKTGVSALPFVPVDTTQDFTLSMDIVDLEVYGLGGEIALMVQQKAWETEQKEQNKPSRLMALSNAATSGDGESGSGGQPGTDSSDPYRALNRQILEWAGIINADRSEV</sequence>
<evidence type="ECO:0000313" key="4">
    <source>
        <dbReference type="Proteomes" id="UP001151582"/>
    </source>
</evidence>
<dbReference type="SMART" id="SM00584">
    <property type="entry name" value="TLDc"/>
    <property type="match status" value="1"/>
</dbReference>
<gene>
    <name evidence="3" type="primary">RTC5</name>
    <name evidence="3" type="ORF">H4R34_003934</name>
</gene>
<feature type="region of interest" description="Disordered" evidence="1">
    <location>
        <begin position="198"/>
        <end position="244"/>
    </location>
</feature>
<dbReference type="PROSITE" id="PS51886">
    <property type="entry name" value="TLDC"/>
    <property type="match status" value="1"/>
</dbReference>
<dbReference type="Proteomes" id="UP001151582">
    <property type="component" value="Unassembled WGS sequence"/>
</dbReference>
<comment type="caution">
    <text evidence="3">The sequence shown here is derived from an EMBL/GenBank/DDBJ whole genome shotgun (WGS) entry which is preliminary data.</text>
</comment>
<feature type="region of interest" description="Disordered" evidence="1">
    <location>
        <begin position="584"/>
        <end position="614"/>
    </location>
</feature>
<evidence type="ECO:0000256" key="1">
    <source>
        <dbReference type="SAM" id="MobiDB-lite"/>
    </source>
</evidence>
<evidence type="ECO:0000313" key="3">
    <source>
        <dbReference type="EMBL" id="KAJ1976549.1"/>
    </source>
</evidence>
<feature type="compositionally biased region" description="Basic residues" evidence="1">
    <location>
        <begin position="27"/>
        <end position="42"/>
    </location>
</feature>
<dbReference type="Pfam" id="PF07534">
    <property type="entry name" value="TLD"/>
    <property type="match status" value="1"/>
</dbReference>
<dbReference type="OrthoDB" id="289228at2759"/>
<evidence type="ECO:0000259" key="2">
    <source>
        <dbReference type="PROSITE" id="PS51886"/>
    </source>
</evidence>
<name>A0A9W8E7Q7_9FUNG</name>
<proteinExistence type="predicted"/>
<reference evidence="3" key="1">
    <citation type="submission" date="2022-07" db="EMBL/GenBank/DDBJ databases">
        <title>Phylogenomic reconstructions and comparative analyses of Kickxellomycotina fungi.</title>
        <authorList>
            <person name="Reynolds N.K."/>
            <person name="Stajich J.E."/>
            <person name="Barry K."/>
            <person name="Grigoriev I.V."/>
            <person name="Crous P."/>
            <person name="Smith M.E."/>
        </authorList>
    </citation>
    <scope>NUCLEOTIDE SEQUENCE</scope>
    <source>
        <strain evidence="3">RSA 567</strain>
    </source>
</reference>
<feature type="region of interest" description="Disordered" evidence="1">
    <location>
        <begin position="756"/>
        <end position="793"/>
    </location>
</feature>
<dbReference type="EMBL" id="JANBQB010000420">
    <property type="protein sequence ID" value="KAJ1976549.1"/>
    <property type="molecule type" value="Genomic_DNA"/>
</dbReference>
<feature type="compositionally biased region" description="Polar residues" evidence="1">
    <location>
        <begin position="82"/>
        <end position="103"/>
    </location>
</feature>
<feature type="domain" description="TLDc" evidence="2">
    <location>
        <begin position="611"/>
        <end position="956"/>
    </location>
</feature>
<feature type="compositionally biased region" description="Polar residues" evidence="1">
    <location>
        <begin position="770"/>
        <end position="781"/>
    </location>
</feature>
<keyword evidence="4" id="KW-1185">Reference proteome</keyword>
<organism evidence="3 4">
    <name type="scientific">Dimargaris verticillata</name>
    <dbReference type="NCBI Taxonomy" id="2761393"/>
    <lineage>
        <taxon>Eukaryota</taxon>
        <taxon>Fungi</taxon>
        <taxon>Fungi incertae sedis</taxon>
        <taxon>Zoopagomycota</taxon>
        <taxon>Kickxellomycotina</taxon>
        <taxon>Dimargaritomycetes</taxon>
        <taxon>Dimargaritales</taxon>
        <taxon>Dimargaritaceae</taxon>
        <taxon>Dimargaris</taxon>
    </lineage>
</organism>
<accession>A0A9W8E7Q7</accession>
<feature type="region of interest" description="Disordered" evidence="1">
    <location>
        <begin position="535"/>
        <end position="564"/>
    </location>
</feature>